<comment type="similarity">
    <text evidence="1">Belongs to the IS21/IS1162 putative ATP-binding protein family.</text>
</comment>
<evidence type="ECO:0000256" key="1">
    <source>
        <dbReference type="ARBA" id="ARBA00008059"/>
    </source>
</evidence>
<gene>
    <name evidence="5" type="ORF">XD72_2416</name>
</gene>
<dbReference type="SMART" id="SM00382">
    <property type="entry name" value="AAA"/>
    <property type="match status" value="1"/>
</dbReference>
<dbReference type="InterPro" id="IPR002611">
    <property type="entry name" value="IstB_ATP-bd"/>
</dbReference>
<dbReference type="Pfam" id="PF01695">
    <property type="entry name" value="IstB_IS21"/>
    <property type="match status" value="1"/>
</dbReference>
<proteinExistence type="inferred from homology"/>
<protein>
    <submittedName>
        <fullName evidence="5">IstB helper protein</fullName>
    </submittedName>
</protein>
<dbReference type="SUPFAM" id="SSF52540">
    <property type="entry name" value="P-loop containing nucleoside triphosphate hydrolases"/>
    <property type="match status" value="1"/>
</dbReference>
<dbReference type="InterPro" id="IPR047661">
    <property type="entry name" value="IstB"/>
</dbReference>
<evidence type="ECO:0000259" key="4">
    <source>
        <dbReference type="SMART" id="SM00382"/>
    </source>
</evidence>
<dbReference type="InterPro" id="IPR027417">
    <property type="entry name" value="P-loop_NTPase"/>
</dbReference>
<organism evidence="5 6">
    <name type="scientific">Methanothrix harundinacea</name>
    <dbReference type="NCBI Taxonomy" id="301375"/>
    <lineage>
        <taxon>Archaea</taxon>
        <taxon>Methanobacteriati</taxon>
        <taxon>Methanobacteriota</taxon>
        <taxon>Stenosarchaea group</taxon>
        <taxon>Methanomicrobia</taxon>
        <taxon>Methanotrichales</taxon>
        <taxon>Methanotrichaceae</taxon>
        <taxon>Methanothrix</taxon>
    </lineage>
</organism>
<feature type="domain" description="AAA+ ATPase" evidence="4">
    <location>
        <begin position="101"/>
        <end position="234"/>
    </location>
</feature>
<dbReference type="PATRIC" id="fig|301375.7.peg.145"/>
<name>A0A101FRM8_9EURY</name>
<dbReference type="GO" id="GO:0005524">
    <property type="term" value="F:ATP binding"/>
    <property type="evidence" value="ECO:0007669"/>
    <property type="project" value="UniProtKB-KW"/>
</dbReference>
<dbReference type="Proteomes" id="UP000057043">
    <property type="component" value="Unassembled WGS sequence"/>
</dbReference>
<dbReference type="AlphaFoldDB" id="A0A101FRM8"/>
<keyword evidence="3" id="KW-0067">ATP-binding</keyword>
<evidence type="ECO:0000256" key="3">
    <source>
        <dbReference type="ARBA" id="ARBA00022840"/>
    </source>
</evidence>
<evidence type="ECO:0000313" key="5">
    <source>
        <dbReference type="EMBL" id="KUK43207.1"/>
    </source>
</evidence>
<accession>A0A101FRM8</accession>
<keyword evidence="2" id="KW-0547">Nucleotide-binding</keyword>
<dbReference type="PANTHER" id="PTHR30050">
    <property type="entry name" value="CHROMOSOMAL REPLICATION INITIATOR PROTEIN DNAA"/>
    <property type="match status" value="1"/>
</dbReference>
<dbReference type="EMBL" id="LGFT01000110">
    <property type="protein sequence ID" value="KUK43207.1"/>
    <property type="molecule type" value="Genomic_DNA"/>
</dbReference>
<dbReference type="Gene3D" id="3.40.50.300">
    <property type="entry name" value="P-loop containing nucleotide triphosphate hydrolases"/>
    <property type="match status" value="1"/>
</dbReference>
<sequence>MSHIEYERLHHNLKRLKLTTFESILDNYLEAAANDGRSTIEILDYLVAQEVRSKESRSLALRMRIAGFPVEKRLDQFDFGFQPSIDRAVINEIATLKFVHNAENVVFLGPPGVGKTHLSIGIGIAAAQAGFRVHFANASALVEDLSKADGERKLEEKIRGLAKFQLLIVDEMGYLPFDDHGAHCFFQLISRRYERASTIFTSNKSYGEWGDIFRDHVIAAAILDRILHHCTTVNIKGDSYRLKERKRQGLIPKSYSL</sequence>
<comment type="caution">
    <text evidence="5">The sequence shown here is derived from an EMBL/GenBank/DDBJ whole genome shotgun (WGS) entry which is preliminary data.</text>
</comment>
<dbReference type="GO" id="GO:0006260">
    <property type="term" value="P:DNA replication"/>
    <property type="evidence" value="ECO:0007669"/>
    <property type="project" value="TreeGrafter"/>
</dbReference>
<evidence type="ECO:0000313" key="6">
    <source>
        <dbReference type="Proteomes" id="UP000057043"/>
    </source>
</evidence>
<dbReference type="InterPro" id="IPR003593">
    <property type="entry name" value="AAA+_ATPase"/>
</dbReference>
<reference evidence="5 6" key="1">
    <citation type="journal article" date="2015" name="MBio">
        <title>Genome-Resolved Metagenomic Analysis Reveals Roles for Candidate Phyla and Other Microbial Community Members in Biogeochemical Transformations in Oil Reservoirs.</title>
        <authorList>
            <person name="Hu P."/>
            <person name="Tom L."/>
            <person name="Singh A."/>
            <person name="Thomas B.C."/>
            <person name="Baker B.J."/>
            <person name="Piceno Y.M."/>
            <person name="Andersen G.L."/>
            <person name="Banfield J.F."/>
        </authorList>
    </citation>
    <scope>NUCLEOTIDE SEQUENCE [LARGE SCALE GENOMIC DNA]</scope>
    <source>
        <strain evidence="5">57_489</strain>
    </source>
</reference>
<dbReference type="CDD" id="cd00009">
    <property type="entry name" value="AAA"/>
    <property type="match status" value="1"/>
</dbReference>
<evidence type="ECO:0000256" key="2">
    <source>
        <dbReference type="ARBA" id="ARBA00022741"/>
    </source>
</evidence>
<dbReference type="InterPro" id="IPR028350">
    <property type="entry name" value="DNAC/IstB-like"/>
</dbReference>
<dbReference type="NCBIfam" id="NF038214">
    <property type="entry name" value="IS21_help_AAA"/>
    <property type="match status" value="1"/>
</dbReference>
<dbReference type="PANTHER" id="PTHR30050:SF4">
    <property type="entry name" value="ATP-BINDING PROTEIN RV3427C IN INSERTION SEQUENCE-RELATED"/>
    <property type="match status" value="1"/>
</dbReference>
<dbReference type="PIRSF" id="PIRSF003073">
    <property type="entry name" value="DNAC_TnpB_IstB"/>
    <property type="match status" value="1"/>
</dbReference>